<dbReference type="RefSeq" id="WP_015948291.1">
    <property type="nucleotide sequence ID" value="NC_011768.1"/>
</dbReference>
<accession>B8FC29</accession>
<keyword evidence="5" id="KW-1185">Reference proteome</keyword>
<evidence type="ECO:0000256" key="2">
    <source>
        <dbReference type="SAM" id="Phobius"/>
    </source>
</evidence>
<dbReference type="EMBL" id="CP001322">
    <property type="protein sequence ID" value="ACL05234.1"/>
    <property type="molecule type" value="Genomic_DNA"/>
</dbReference>
<feature type="domain" description="Tape measure protein N-terminal" evidence="3">
    <location>
        <begin position="75"/>
        <end position="251"/>
    </location>
</feature>
<dbReference type="PANTHER" id="PTHR38812:SF2">
    <property type="entry name" value="MU-LIKE PROPHAGE FLUMU PROTEIN GP42"/>
    <property type="match status" value="1"/>
</dbReference>
<reference evidence="4 5" key="1">
    <citation type="journal article" date="2012" name="Environ. Microbiol.">
        <title>The genome sequence of Desulfatibacillum alkenivorans AK-01: a blueprint for anaerobic alkane oxidation.</title>
        <authorList>
            <person name="Callaghan A.V."/>
            <person name="Morris B.E."/>
            <person name="Pereira I.A."/>
            <person name="McInerney M.J."/>
            <person name="Austin R.N."/>
            <person name="Groves J.T."/>
            <person name="Kukor J.J."/>
            <person name="Suflita J.M."/>
            <person name="Young L.Y."/>
            <person name="Zylstra G.J."/>
            <person name="Wawrik B."/>
        </authorList>
    </citation>
    <scope>NUCLEOTIDE SEQUENCE [LARGE SCALE GENOMIC DNA]</scope>
    <source>
        <strain evidence="4 5">AK-01</strain>
    </source>
</reference>
<evidence type="ECO:0000313" key="5">
    <source>
        <dbReference type="Proteomes" id="UP000000739"/>
    </source>
</evidence>
<keyword evidence="2" id="KW-0472">Membrane</keyword>
<keyword evidence="1" id="KW-0175">Coiled coil</keyword>
<evidence type="ECO:0000256" key="1">
    <source>
        <dbReference type="SAM" id="Coils"/>
    </source>
</evidence>
<dbReference type="eggNOG" id="COG3941">
    <property type="taxonomic scope" value="Bacteria"/>
</dbReference>
<evidence type="ECO:0000313" key="4">
    <source>
        <dbReference type="EMBL" id="ACL05234.1"/>
    </source>
</evidence>
<organism evidence="4 5">
    <name type="scientific">Desulfatibacillum aliphaticivorans</name>
    <dbReference type="NCBI Taxonomy" id="218208"/>
    <lineage>
        <taxon>Bacteria</taxon>
        <taxon>Pseudomonadati</taxon>
        <taxon>Thermodesulfobacteriota</taxon>
        <taxon>Desulfobacteria</taxon>
        <taxon>Desulfobacterales</taxon>
        <taxon>Desulfatibacillaceae</taxon>
        <taxon>Desulfatibacillum</taxon>
    </lineage>
</organism>
<name>B8FC29_DESAL</name>
<dbReference type="InterPro" id="IPR053058">
    <property type="entry name" value="Mulikevirus_tape_measure"/>
</dbReference>
<dbReference type="Pfam" id="PF20155">
    <property type="entry name" value="TMP_3"/>
    <property type="match status" value="1"/>
</dbReference>
<feature type="coiled-coil region" evidence="1">
    <location>
        <begin position="486"/>
        <end position="549"/>
    </location>
</feature>
<dbReference type="PANTHER" id="PTHR38812">
    <property type="entry name" value="MU-LIKE PROPHAGE FLUMU PROTEIN GP42"/>
    <property type="match status" value="1"/>
</dbReference>
<gene>
    <name evidence="4" type="ordered locus">Dalk_3546</name>
</gene>
<protein>
    <submittedName>
        <fullName evidence="4">Phage tape measure protein</fullName>
    </submittedName>
</protein>
<dbReference type="HOGENOM" id="CLU_353644_0_0_7"/>
<proteinExistence type="predicted"/>
<dbReference type="KEGG" id="dal:Dalk_3546"/>
<feature type="transmembrane region" description="Helical" evidence="2">
    <location>
        <begin position="59"/>
        <end position="77"/>
    </location>
</feature>
<dbReference type="InterPro" id="IPR013491">
    <property type="entry name" value="Tape_meas_N"/>
</dbReference>
<keyword evidence="2" id="KW-1133">Transmembrane helix</keyword>
<evidence type="ECO:0000259" key="3">
    <source>
        <dbReference type="Pfam" id="PF20155"/>
    </source>
</evidence>
<keyword evidence="2" id="KW-0812">Transmembrane</keyword>
<dbReference type="NCBIfam" id="TIGR02675">
    <property type="entry name" value="tape_meas_nterm"/>
    <property type="match status" value="1"/>
</dbReference>
<dbReference type="AlphaFoldDB" id="B8FC29"/>
<dbReference type="Proteomes" id="UP000000739">
    <property type="component" value="Chromosome"/>
</dbReference>
<sequence>MANEATLKIEIGVDDKGSPVVKGFGDNVEKSTKKTRRTLGFLKKDLSGIYKKLVNIRNIALIAFIGWGLAALSGQLIEVADSMEQLQMSLDTITQGQGQEWFDALNSWAMRMPVNTQKAIESFKMMRAMGLEPTLDQMTTLVDTMAAIGGGSDALEGISRALGQMQTKGKASAEEIMQLAERGVPAYQILAEKLGLTGDQLANLGNQGVTANQAIAALLEGMEERFGGMSEKLQYSWMGIMEGLKAYWKEFERLVMNSGAFLVLKETLGRIRDFIGEMHTDGRLAEWAAKTGAVIATTITKIVTIIGYIPAAWYSAKSAAEKFMAFLASSAKGLLTILQKAPLGVLTKLMDKAANWLGADNSIFSKPQKMIEGLSGAIDDFAMAQIEGAKESDKLAQKWMDVGVQVEGFSDNLQRQIDVAADQIAQSGDKAASAIGQAENALALSAQDTADKTVKAVLKTAEADLAAVNKRLSAYQSFYSQVTAMSERAKEQQAQHIQELMALEKARANASKQTGALVQGLAETAMDPMEKYESRRSALNQQFAEAMRLSGQEQVEALQAYQQAVSSLAMEFSQGVTQTTISWGRATEQTVISSKDVIADAVSDIERAGAVIDRTFRDMESAKARQIQADQAWVDSLASTAQEAATEIEYLSNLAASLAEQIKAMETEIEIRGKDEVSPVVALIQRELDSLHDKVVNITVKTTYESYGQASAPDPNSVMGSYASGTRFVPQTGPYILHKGEEVRTKSQAQAQGGNVTIGDITINVPQGAATQSPEDWRSITRNIIVPELQRLGK</sequence>